<dbReference type="InterPro" id="IPR000866">
    <property type="entry name" value="AhpC/TSA"/>
</dbReference>
<dbReference type="PROSITE" id="PS00194">
    <property type="entry name" value="THIOREDOXIN_1"/>
    <property type="match status" value="1"/>
</dbReference>
<dbReference type="Pfam" id="PF00578">
    <property type="entry name" value="AhpC-TSA"/>
    <property type="match status" value="1"/>
</dbReference>
<comment type="caution">
    <text evidence="2">The sequence shown here is derived from an EMBL/GenBank/DDBJ whole genome shotgun (WGS) entry which is preliminary data.</text>
</comment>
<dbReference type="CDD" id="cd02966">
    <property type="entry name" value="TlpA_like_family"/>
    <property type="match status" value="1"/>
</dbReference>
<evidence type="ECO:0000259" key="1">
    <source>
        <dbReference type="PROSITE" id="PS51352"/>
    </source>
</evidence>
<accession>A0ABS6W0D3</accession>
<dbReference type="PROSITE" id="PS51352">
    <property type="entry name" value="THIOREDOXIN_2"/>
    <property type="match status" value="1"/>
</dbReference>
<dbReference type="InterPro" id="IPR017937">
    <property type="entry name" value="Thioredoxin_CS"/>
</dbReference>
<keyword evidence="3" id="KW-1185">Reference proteome</keyword>
<dbReference type="Proteomes" id="UP000719267">
    <property type="component" value="Unassembled WGS sequence"/>
</dbReference>
<dbReference type="RefSeq" id="WP_219039306.1">
    <property type="nucleotide sequence ID" value="NZ_JAHWDF010000003.1"/>
</dbReference>
<reference evidence="2 3" key="1">
    <citation type="submission" date="2021-07" db="EMBL/GenBank/DDBJ databases">
        <title>Mesonia aestuariivivens sp. nov., isolated from a tidal flat.</title>
        <authorList>
            <person name="Kim Y.-O."/>
            <person name="Yoon J.-H."/>
        </authorList>
    </citation>
    <scope>NUCLEOTIDE SEQUENCE [LARGE SCALE GENOMIC DNA]</scope>
    <source>
        <strain evidence="2 3">JHPTF-M18</strain>
    </source>
</reference>
<evidence type="ECO:0000313" key="3">
    <source>
        <dbReference type="Proteomes" id="UP000719267"/>
    </source>
</evidence>
<dbReference type="PANTHER" id="PTHR42852:SF13">
    <property type="entry name" value="PROTEIN DIPZ"/>
    <property type="match status" value="1"/>
</dbReference>
<sequence>MRKIILFTFLLINLISYSQNKTIEKPSYIYIANDELISEEALDSLVQNGKVISLKKGVSQEKRDQLAKKHQGKIGDKEFIIIISTHTSQKNTKRQEIKIDNNDYTQFSFENQGNKLQVGDQTEDFTVTLTSGEKITLSNLKGKVVLLNFWATWCAPCLMELYEFPKQIFKPYKNENFVFLAISRGEEKEKVINKLIQLKQKGIDFESGLDPNKKIWNKYATKYIPKNFVIDKNGVIQFISTGNTEGNVKKISKTISKLLKE</sequence>
<evidence type="ECO:0000313" key="2">
    <source>
        <dbReference type="EMBL" id="MBW2961022.1"/>
    </source>
</evidence>
<dbReference type="InterPro" id="IPR013766">
    <property type="entry name" value="Thioredoxin_domain"/>
</dbReference>
<protein>
    <submittedName>
        <fullName evidence="2">TlpA family protein disulfide reductase</fullName>
    </submittedName>
</protein>
<gene>
    <name evidence="2" type="ORF">KW502_04315</name>
</gene>
<organism evidence="2 3">
    <name type="scientific">Mesonia aestuariivivens</name>
    <dbReference type="NCBI Taxonomy" id="2796128"/>
    <lineage>
        <taxon>Bacteria</taxon>
        <taxon>Pseudomonadati</taxon>
        <taxon>Bacteroidota</taxon>
        <taxon>Flavobacteriia</taxon>
        <taxon>Flavobacteriales</taxon>
        <taxon>Flavobacteriaceae</taxon>
        <taxon>Mesonia</taxon>
    </lineage>
</organism>
<dbReference type="InterPro" id="IPR050553">
    <property type="entry name" value="Thioredoxin_ResA/DsbE_sf"/>
</dbReference>
<dbReference type="PANTHER" id="PTHR42852">
    <property type="entry name" value="THIOL:DISULFIDE INTERCHANGE PROTEIN DSBE"/>
    <property type="match status" value="1"/>
</dbReference>
<dbReference type="EMBL" id="JAHWDF010000003">
    <property type="protein sequence ID" value="MBW2961022.1"/>
    <property type="molecule type" value="Genomic_DNA"/>
</dbReference>
<name>A0ABS6W0D3_9FLAO</name>
<feature type="domain" description="Thioredoxin" evidence="1">
    <location>
        <begin position="116"/>
        <end position="260"/>
    </location>
</feature>
<proteinExistence type="predicted"/>